<gene>
    <name evidence="1" type="ORF">NM208_g335</name>
</gene>
<sequence length="729" mass="80986">MSPSASSNKDRGSARASSGRRAPDTNPSARSRPRASVACVNCRQKKTKARTELLAKPQAILTFGHGSREHITALQGRMDSLEALINRYGASVNDTAMSESDIASFDALAYKSTELALPTDPADNAQQIEVDEPISQRTPISLSSTHGDAEVDEQGPVAHVPVLSQVDEPKSGLEHTNGHAPVESVPCEDFDPPIQNAVSNSELSERRLSTIEITPPSLDADSSPGQVRYYGPTTQLHIQSRGEDSAGDRFDNEVTADFAINIDSPQLRENLLKLYWGYHTRAVKVVDEHLFLTHRKAEKRSQYYSSFLESALLACAARLKTSQAVRKLGRSYADRAKQHLVYELEQPTIATLQGFLLLSDFEATSARDRVGWTYNGIACRLLFDLGLHQDCTQLVKHGILVETDANLRIELFLCAFVYDRLWALYLGRPSCIPLVSFQQRRPCAESTQHPTILTYWTDLCGYISEVTEILNGHLDNLDHKTAEHLTNLSSRIFAAHSNLPPEFSCKHMSELHVTAYGLNMQYCGIQIVLHRVLIKVQVQHPNEGLDMNCDQVDKSRYIMFENAISICRLVLAYREIFGIDNFITVMLDNMYIAASTLISHILQPPANQASDMSNAHQFLQIISETMGLLQKHYPVTERMRHTLSLITENTPLAGLFGSSNTHNNQMRNLAKGIPATLVPPLSGSWGSMEALVHDDSILSQNNLFADVFSTEPALEDTSWIHDVDLGILN</sequence>
<organism evidence="1 2">
    <name type="scientific">Fusarium decemcellulare</name>
    <dbReference type="NCBI Taxonomy" id="57161"/>
    <lineage>
        <taxon>Eukaryota</taxon>
        <taxon>Fungi</taxon>
        <taxon>Dikarya</taxon>
        <taxon>Ascomycota</taxon>
        <taxon>Pezizomycotina</taxon>
        <taxon>Sordariomycetes</taxon>
        <taxon>Hypocreomycetidae</taxon>
        <taxon>Hypocreales</taxon>
        <taxon>Nectriaceae</taxon>
        <taxon>Fusarium</taxon>
        <taxon>Fusarium decemcellulare species complex</taxon>
    </lineage>
</organism>
<evidence type="ECO:0000313" key="1">
    <source>
        <dbReference type="EMBL" id="KAJ3549765.1"/>
    </source>
</evidence>
<keyword evidence="2" id="KW-1185">Reference proteome</keyword>
<accession>A0ACC1T013</accession>
<reference evidence="1" key="1">
    <citation type="submission" date="2022-08" db="EMBL/GenBank/DDBJ databases">
        <title>Genome Sequence of Fusarium decemcellulare.</title>
        <authorList>
            <person name="Buettner E."/>
        </authorList>
    </citation>
    <scope>NUCLEOTIDE SEQUENCE</scope>
    <source>
        <strain evidence="1">Babe19</strain>
    </source>
</reference>
<name>A0ACC1T013_9HYPO</name>
<evidence type="ECO:0000313" key="2">
    <source>
        <dbReference type="Proteomes" id="UP001148629"/>
    </source>
</evidence>
<comment type="caution">
    <text evidence="1">The sequence shown here is derived from an EMBL/GenBank/DDBJ whole genome shotgun (WGS) entry which is preliminary data.</text>
</comment>
<proteinExistence type="predicted"/>
<protein>
    <submittedName>
        <fullName evidence="1">Uncharacterized protein</fullName>
    </submittedName>
</protein>
<dbReference type="EMBL" id="JANRMS010000015">
    <property type="protein sequence ID" value="KAJ3549765.1"/>
    <property type="molecule type" value="Genomic_DNA"/>
</dbReference>
<dbReference type="Proteomes" id="UP001148629">
    <property type="component" value="Unassembled WGS sequence"/>
</dbReference>